<dbReference type="FunFam" id="3.90.850.10:FF:000008">
    <property type="entry name" value="FAA hydrolase family protein"/>
    <property type="match status" value="1"/>
</dbReference>
<sequence>MVTCRYRNEDDAIEYAMFSEGKICPLPGVNDQNFFSSNVAVDASDETWRNAPDAFLPPTPTPEKVICIGLNYRDHAIETGAEIPSEPVVFSKFNTTLIGHGGVIRLPSISKKVDYEAELVVVIGKEAKHVPQDQAMDYVYGYTCGHDVSARDWQKGRPAGQWLLGKSFDTFAPVGSCVVPKSEVPDPSDLRVRMRLNGEVVQDSTTAQLIFDIPTLIAHLSKFMTLKPGDLIFTGTPPGVGDARNPPVYLKDGDECTVEIDGIGMLTNTCQDEVAP</sequence>
<evidence type="ECO:0000313" key="5">
    <source>
        <dbReference type="Proteomes" id="UP000318538"/>
    </source>
</evidence>
<dbReference type="Pfam" id="PF01557">
    <property type="entry name" value="FAA_hydrolase"/>
    <property type="match status" value="1"/>
</dbReference>
<dbReference type="OrthoDB" id="9805307at2"/>
<dbReference type="GO" id="GO:0044281">
    <property type="term" value="P:small molecule metabolic process"/>
    <property type="evidence" value="ECO:0007669"/>
    <property type="project" value="UniProtKB-ARBA"/>
</dbReference>
<accession>A0A517N841</accession>
<keyword evidence="5" id="KW-1185">Reference proteome</keyword>
<dbReference type="RefSeq" id="WP_145169010.1">
    <property type="nucleotide sequence ID" value="NZ_CP036525.1"/>
</dbReference>
<dbReference type="PANTHER" id="PTHR42796:SF4">
    <property type="entry name" value="FUMARYLACETOACETATE HYDROLASE DOMAIN-CONTAINING PROTEIN 2A"/>
    <property type="match status" value="1"/>
</dbReference>
<dbReference type="AlphaFoldDB" id="A0A517N841"/>
<dbReference type="Proteomes" id="UP000318538">
    <property type="component" value="Chromosome"/>
</dbReference>
<evidence type="ECO:0000256" key="1">
    <source>
        <dbReference type="ARBA" id="ARBA00010211"/>
    </source>
</evidence>
<dbReference type="InterPro" id="IPR011234">
    <property type="entry name" value="Fumarylacetoacetase-like_C"/>
</dbReference>
<reference evidence="4 5" key="1">
    <citation type="submission" date="2019-02" db="EMBL/GenBank/DDBJ databases">
        <title>Deep-cultivation of Planctomycetes and their phenomic and genomic characterization uncovers novel biology.</title>
        <authorList>
            <person name="Wiegand S."/>
            <person name="Jogler M."/>
            <person name="Boedeker C."/>
            <person name="Pinto D."/>
            <person name="Vollmers J."/>
            <person name="Rivas-Marin E."/>
            <person name="Kohn T."/>
            <person name="Peeters S.H."/>
            <person name="Heuer A."/>
            <person name="Rast P."/>
            <person name="Oberbeckmann S."/>
            <person name="Bunk B."/>
            <person name="Jeske O."/>
            <person name="Meyerdierks A."/>
            <person name="Storesund J.E."/>
            <person name="Kallscheuer N."/>
            <person name="Luecker S."/>
            <person name="Lage O.M."/>
            <person name="Pohl T."/>
            <person name="Merkel B.J."/>
            <person name="Hornburger P."/>
            <person name="Mueller R.-W."/>
            <person name="Bruemmer F."/>
            <person name="Labrenz M."/>
            <person name="Spormann A.M."/>
            <person name="Op den Camp H."/>
            <person name="Overmann J."/>
            <person name="Amann R."/>
            <person name="Jetten M.S.M."/>
            <person name="Mascher T."/>
            <person name="Medema M.H."/>
            <person name="Devos D.P."/>
            <person name="Kaster A.-K."/>
            <person name="Ovreas L."/>
            <person name="Rohde M."/>
            <person name="Galperin M.Y."/>
            <person name="Jogler C."/>
        </authorList>
    </citation>
    <scope>NUCLEOTIDE SEQUENCE [LARGE SCALE GENOMIC DNA]</scope>
    <source>
        <strain evidence="4 5">K22_7</strain>
    </source>
</reference>
<dbReference type="GO" id="GO:0050385">
    <property type="term" value="F:ureidoglycolate lyase activity"/>
    <property type="evidence" value="ECO:0007669"/>
    <property type="project" value="UniProtKB-EC"/>
</dbReference>
<dbReference type="GO" id="GO:0046872">
    <property type="term" value="F:metal ion binding"/>
    <property type="evidence" value="ECO:0007669"/>
    <property type="project" value="UniProtKB-KW"/>
</dbReference>
<comment type="similarity">
    <text evidence="1">Belongs to the FAH family.</text>
</comment>
<keyword evidence="4" id="KW-0456">Lyase</keyword>
<dbReference type="Gene3D" id="3.90.850.10">
    <property type="entry name" value="Fumarylacetoacetase-like, C-terminal domain"/>
    <property type="match status" value="1"/>
</dbReference>
<feature type="domain" description="Fumarylacetoacetase-like C-terminal" evidence="3">
    <location>
        <begin position="64"/>
        <end position="269"/>
    </location>
</feature>
<evidence type="ECO:0000259" key="3">
    <source>
        <dbReference type="Pfam" id="PF01557"/>
    </source>
</evidence>
<dbReference type="KEGG" id="rlc:K227x_16740"/>
<dbReference type="InterPro" id="IPR051121">
    <property type="entry name" value="FAH"/>
</dbReference>
<evidence type="ECO:0000256" key="2">
    <source>
        <dbReference type="ARBA" id="ARBA00022723"/>
    </source>
</evidence>
<dbReference type="InterPro" id="IPR036663">
    <property type="entry name" value="Fumarylacetoacetase_C_sf"/>
</dbReference>
<keyword evidence="2" id="KW-0479">Metal-binding</keyword>
<name>A0A517N841_9BACT</name>
<dbReference type="EMBL" id="CP036525">
    <property type="protein sequence ID" value="QDT03292.1"/>
    <property type="molecule type" value="Genomic_DNA"/>
</dbReference>
<dbReference type="PANTHER" id="PTHR42796">
    <property type="entry name" value="FUMARYLACETOACETATE HYDROLASE DOMAIN-CONTAINING PROTEIN 2A-RELATED"/>
    <property type="match status" value="1"/>
</dbReference>
<organism evidence="4 5">
    <name type="scientific">Rubripirellula lacrimiformis</name>
    <dbReference type="NCBI Taxonomy" id="1930273"/>
    <lineage>
        <taxon>Bacteria</taxon>
        <taxon>Pseudomonadati</taxon>
        <taxon>Planctomycetota</taxon>
        <taxon>Planctomycetia</taxon>
        <taxon>Pirellulales</taxon>
        <taxon>Pirellulaceae</taxon>
        <taxon>Rubripirellula</taxon>
    </lineage>
</organism>
<gene>
    <name evidence="4" type="ORF">K227x_16740</name>
</gene>
<dbReference type="SUPFAM" id="SSF56529">
    <property type="entry name" value="FAH"/>
    <property type="match status" value="1"/>
</dbReference>
<dbReference type="EC" id="4.3.2.3" evidence="4"/>
<protein>
    <submittedName>
        <fullName evidence="4">Ureidoglycolate lyase</fullName>
        <ecNumber evidence="4">4.3.2.3</ecNumber>
    </submittedName>
</protein>
<evidence type="ECO:0000313" key="4">
    <source>
        <dbReference type="EMBL" id="QDT03292.1"/>
    </source>
</evidence>
<proteinExistence type="inferred from homology"/>